<comment type="caution">
    <text evidence="3">The sequence shown here is derived from an EMBL/GenBank/DDBJ whole genome shotgun (WGS) entry which is preliminary data.</text>
</comment>
<sequence>MVITVQKPIEEIIEHLKEQKIFLVGCAQCATVCHTGGEPEVKEMKKRLEEKGKVVVDWIVLDPGCNLPKVRTELRKKQKTLDESESILVLSCGLGNQVLTEITKKIVHPGCNTLCIGAEVKTSLGPKGLIPNFEEQCSLCGECILETTGGICPLTRCPKGLLNGPCGGAKDGKCEVDKEKDCAWQLIYERLKELGMLELLEKFQPPKDWSKKTTPQKIIAGEGSKNE</sequence>
<reference evidence="4" key="1">
    <citation type="submission" date="2017-09" db="EMBL/GenBank/DDBJ databases">
        <title>Depth-based differentiation of microbial function through sediment-hosted aquifers and enrichment of novel symbionts in the deep terrestrial subsurface.</title>
        <authorList>
            <person name="Probst A.J."/>
            <person name="Ladd B."/>
            <person name="Jarett J.K."/>
            <person name="Geller-Mcgrath D.E."/>
            <person name="Sieber C.M.K."/>
            <person name="Emerson J.B."/>
            <person name="Anantharaman K."/>
            <person name="Thomas B.C."/>
            <person name="Malmstrom R."/>
            <person name="Stieglmeier M."/>
            <person name="Klingl A."/>
            <person name="Woyke T."/>
            <person name="Ryan C.M."/>
            <person name="Banfield J.F."/>
        </authorList>
    </citation>
    <scope>NUCLEOTIDE SEQUENCE [LARGE SCALE GENOMIC DNA]</scope>
</reference>
<dbReference type="AlphaFoldDB" id="A0A2M7EAM6"/>
<dbReference type="Proteomes" id="UP000228886">
    <property type="component" value="Unassembled WGS sequence"/>
</dbReference>
<dbReference type="InterPro" id="IPR022026">
    <property type="entry name" value="DUF5981"/>
</dbReference>
<name>A0A2M7EAM6_9BACT</name>
<feature type="domain" description="Methylene-tetrahydrofolate reductase C-terminal-like" evidence="2">
    <location>
        <begin position="130"/>
        <end position="210"/>
    </location>
</feature>
<evidence type="ECO:0000313" key="4">
    <source>
        <dbReference type="Proteomes" id="UP000228886"/>
    </source>
</evidence>
<protein>
    <submittedName>
        <fullName evidence="3">5,10-methylenetetrahydrofolate reductase</fullName>
    </submittedName>
</protein>
<accession>A0A2M7EAM6</accession>
<evidence type="ECO:0000313" key="3">
    <source>
        <dbReference type="EMBL" id="PIV64744.1"/>
    </source>
</evidence>
<dbReference type="EMBL" id="PETL01000032">
    <property type="protein sequence ID" value="PIV64744.1"/>
    <property type="molecule type" value="Genomic_DNA"/>
</dbReference>
<feature type="region of interest" description="Disordered" evidence="1">
    <location>
        <begin position="206"/>
        <end position="227"/>
    </location>
</feature>
<evidence type="ECO:0000256" key="1">
    <source>
        <dbReference type="SAM" id="MobiDB-lite"/>
    </source>
</evidence>
<gene>
    <name evidence="3" type="ORF">COS11_00580</name>
</gene>
<organism evidence="3 4">
    <name type="scientific">bacterium (Candidatus Ratteibacteria) CG01_land_8_20_14_3_00_40_19</name>
    <dbReference type="NCBI Taxonomy" id="2014290"/>
    <lineage>
        <taxon>Bacteria</taxon>
        <taxon>Candidatus Ratteibacteria</taxon>
    </lineage>
</organism>
<dbReference type="Pfam" id="PF12225">
    <property type="entry name" value="DUF5981"/>
    <property type="match status" value="1"/>
</dbReference>
<evidence type="ECO:0000259" key="2">
    <source>
        <dbReference type="Pfam" id="PF12225"/>
    </source>
</evidence>
<dbReference type="PANTHER" id="PTHR38755:SF1">
    <property type="entry name" value="METHYLENE-TETRAHYDROFOLATE REDUCTASE C-TERMINAL DOMAIN-CONTAINING PROTEIN"/>
    <property type="match status" value="1"/>
</dbReference>
<proteinExistence type="predicted"/>
<dbReference type="PANTHER" id="PTHR38755">
    <property type="entry name" value="5,10-METHYLENETETRAHYDROFOLATE REDUCTASE"/>
    <property type="match status" value="1"/>
</dbReference>